<evidence type="ECO:0000313" key="4">
    <source>
        <dbReference type="EMBL" id="ACI64550.1"/>
    </source>
</evidence>
<dbReference type="RefSeq" id="XP_002295833.1">
    <property type="nucleotide sequence ID" value="XM_002295797.1"/>
</dbReference>
<proteinExistence type="predicted"/>
<feature type="domain" description="Glycoside hydrolase family 19 catalytic" evidence="3">
    <location>
        <begin position="2"/>
        <end position="125"/>
    </location>
</feature>
<dbReference type="GeneID" id="7449252"/>
<keyword evidence="4" id="KW-0378">Hydrolase</keyword>
<dbReference type="AlphaFoldDB" id="B5YN07"/>
<dbReference type="GO" id="GO:0008843">
    <property type="term" value="F:endochitinase activity"/>
    <property type="evidence" value="ECO:0007669"/>
    <property type="project" value="UniProtKB-EC"/>
</dbReference>
<organism evidence="4 5">
    <name type="scientific">Thalassiosira pseudonana</name>
    <name type="common">Marine diatom</name>
    <name type="synonym">Cyclotella nana</name>
    <dbReference type="NCBI Taxonomy" id="35128"/>
    <lineage>
        <taxon>Eukaryota</taxon>
        <taxon>Sar</taxon>
        <taxon>Stramenopiles</taxon>
        <taxon>Ochrophyta</taxon>
        <taxon>Bacillariophyta</taxon>
        <taxon>Coscinodiscophyceae</taxon>
        <taxon>Thalassiosirophycidae</taxon>
        <taxon>Thalassiosirales</taxon>
        <taxon>Thalassiosiraceae</taxon>
        <taxon>Thalassiosira</taxon>
    </lineage>
</organism>
<dbReference type="eggNOG" id="KOG4742">
    <property type="taxonomic scope" value="Eukaryota"/>
</dbReference>
<sequence>MRKELAAFLGNTAHESDDFEAGREYLACGDRKCSVSMVDQNSPYNSYCQPSFEPPEGSSKVFYGRGAIQLSWNYNYIRASYALTGKAETFCDDPEQVAENPLYAWGTGMYFWMESEKEGTTCHKEALKGDFGGTLNTINGGLEC</sequence>
<dbReference type="PaxDb" id="35128-Thaps263184"/>
<dbReference type="Gene3D" id="3.30.20.10">
    <property type="entry name" value="Endochitinase, domain 2"/>
    <property type="match status" value="1"/>
</dbReference>
<dbReference type="GO" id="GO:0016998">
    <property type="term" value="P:cell wall macromolecule catabolic process"/>
    <property type="evidence" value="ECO:0007669"/>
    <property type="project" value="InterPro"/>
</dbReference>
<dbReference type="GO" id="GO:0006032">
    <property type="term" value="P:chitin catabolic process"/>
    <property type="evidence" value="ECO:0007669"/>
    <property type="project" value="InterPro"/>
</dbReference>
<dbReference type="EC" id="3.2.1.14" evidence="4"/>
<dbReference type="EMBL" id="CP001160">
    <property type="protein sequence ID" value="ACI64550.1"/>
    <property type="molecule type" value="Genomic_DNA"/>
</dbReference>
<evidence type="ECO:0000256" key="1">
    <source>
        <dbReference type="ARBA" id="ARBA00022821"/>
    </source>
</evidence>
<gene>
    <name evidence="4" type="ORF">THAPS_263184</name>
</gene>
<name>B5YN07_THAPS</name>
<dbReference type="HOGENOM" id="CLU_115693_0_0_1"/>
<keyword evidence="5" id="KW-1185">Reference proteome</keyword>
<dbReference type="GO" id="GO:0006952">
    <property type="term" value="P:defense response"/>
    <property type="evidence" value="ECO:0007669"/>
    <property type="project" value="UniProtKB-KW"/>
</dbReference>
<dbReference type="InterPro" id="IPR000726">
    <property type="entry name" value="Glyco_hydro_19_cat"/>
</dbReference>
<accession>B5YN07</accession>
<feature type="non-terminal residue" evidence="4">
    <location>
        <position position="144"/>
    </location>
</feature>
<dbReference type="SUPFAM" id="SSF53955">
    <property type="entry name" value="Lysozyme-like"/>
    <property type="match status" value="1"/>
</dbReference>
<dbReference type="Proteomes" id="UP000001449">
    <property type="component" value="Chromosome 7"/>
</dbReference>
<dbReference type="InterPro" id="IPR023346">
    <property type="entry name" value="Lysozyme-like_dom_sf"/>
</dbReference>
<dbReference type="InParanoid" id="B5YN07"/>
<keyword evidence="2" id="KW-1015">Disulfide bond</keyword>
<dbReference type="PANTHER" id="PTHR22595:SF79">
    <property type="entry name" value="CHITINASE 12"/>
    <property type="match status" value="1"/>
</dbReference>
<evidence type="ECO:0000313" key="5">
    <source>
        <dbReference type="Proteomes" id="UP000001449"/>
    </source>
</evidence>
<dbReference type="Pfam" id="PF00182">
    <property type="entry name" value="Glyco_hydro_19"/>
    <property type="match status" value="1"/>
</dbReference>
<reference evidence="4 5" key="1">
    <citation type="journal article" date="2004" name="Science">
        <title>The genome of the diatom Thalassiosira pseudonana: ecology, evolution, and metabolism.</title>
        <authorList>
            <person name="Armbrust E.V."/>
            <person name="Berges J.A."/>
            <person name="Bowler C."/>
            <person name="Green B.R."/>
            <person name="Martinez D."/>
            <person name="Putnam N.H."/>
            <person name="Zhou S."/>
            <person name="Allen A.E."/>
            <person name="Apt K.E."/>
            <person name="Bechner M."/>
            <person name="Brzezinski M.A."/>
            <person name="Chaal B.K."/>
            <person name="Chiovitti A."/>
            <person name="Davis A.K."/>
            <person name="Demarest M.S."/>
            <person name="Detter J.C."/>
            <person name="Glavina T."/>
            <person name="Goodstein D."/>
            <person name="Hadi M.Z."/>
            <person name="Hellsten U."/>
            <person name="Hildebrand M."/>
            <person name="Jenkins B.D."/>
            <person name="Jurka J."/>
            <person name="Kapitonov V.V."/>
            <person name="Kroger N."/>
            <person name="Lau W.W."/>
            <person name="Lane T.W."/>
            <person name="Larimer F.W."/>
            <person name="Lippmeier J.C."/>
            <person name="Lucas S."/>
            <person name="Medina M."/>
            <person name="Montsant A."/>
            <person name="Obornik M."/>
            <person name="Parker M.S."/>
            <person name="Palenik B."/>
            <person name="Pazour G.J."/>
            <person name="Richardson P.M."/>
            <person name="Rynearson T.A."/>
            <person name="Saito M.A."/>
            <person name="Schwartz D.C."/>
            <person name="Thamatrakoln K."/>
            <person name="Valentin K."/>
            <person name="Vardi A."/>
            <person name="Wilkerson F.P."/>
            <person name="Rokhsar D.S."/>
        </authorList>
    </citation>
    <scope>NUCLEOTIDE SEQUENCE [LARGE SCALE GENOMIC DNA]</scope>
    <source>
        <strain evidence="4 5">CCMP1335</strain>
    </source>
</reference>
<evidence type="ECO:0000259" key="3">
    <source>
        <dbReference type="Pfam" id="PF00182"/>
    </source>
</evidence>
<protein>
    <submittedName>
        <fullName evidence="4">Protein glycoside hydrolase, family 19 domain-containing protein</fullName>
        <ecNumber evidence="4">3.2.1.14</ecNumber>
    </submittedName>
</protein>
<dbReference type="KEGG" id="tps:THAPS_263184"/>
<dbReference type="CDD" id="cd00325">
    <property type="entry name" value="chitinase_GH19"/>
    <property type="match status" value="1"/>
</dbReference>
<dbReference type="Gene3D" id="1.10.530.10">
    <property type="match status" value="1"/>
</dbReference>
<dbReference type="CAZy" id="GH19">
    <property type="family name" value="Glycoside Hydrolase Family 19"/>
</dbReference>
<keyword evidence="4" id="KW-0326">Glycosidase</keyword>
<dbReference type="PANTHER" id="PTHR22595">
    <property type="entry name" value="CHITINASE-RELATED"/>
    <property type="match status" value="1"/>
</dbReference>
<reference evidence="4 5" key="2">
    <citation type="journal article" date="2008" name="Nature">
        <title>The Phaeodactylum genome reveals the evolutionary history of diatom genomes.</title>
        <authorList>
            <person name="Bowler C."/>
            <person name="Allen A.E."/>
            <person name="Badger J.H."/>
            <person name="Grimwood J."/>
            <person name="Jabbari K."/>
            <person name="Kuo A."/>
            <person name="Maheswari U."/>
            <person name="Martens C."/>
            <person name="Maumus F."/>
            <person name="Otillar R.P."/>
            <person name="Rayko E."/>
            <person name="Salamov A."/>
            <person name="Vandepoele K."/>
            <person name="Beszteri B."/>
            <person name="Gruber A."/>
            <person name="Heijde M."/>
            <person name="Katinka M."/>
            <person name="Mock T."/>
            <person name="Valentin K."/>
            <person name="Verret F."/>
            <person name="Berges J.A."/>
            <person name="Brownlee C."/>
            <person name="Cadoret J.P."/>
            <person name="Chiovitti A."/>
            <person name="Choi C.J."/>
            <person name="Coesel S."/>
            <person name="De Martino A."/>
            <person name="Detter J.C."/>
            <person name="Durkin C."/>
            <person name="Falciatore A."/>
            <person name="Fournet J."/>
            <person name="Haruta M."/>
            <person name="Huysman M.J."/>
            <person name="Jenkins B.D."/>
            <person name="Jiroutova K."/>
            <person name="Jorgensen R.E."/>
            <person name="Joubert Y."/>
            <person name="Kaplan A."/>
            <person name="Kroger N."/>
            <person name="Kroth P.G."/>
            <person name="La Roche J."/>
            <person name="Lindquist E."/>
            <person name="Lommer M."/>
            <person name="Martin-Jezequel V."/>
            <person name="Lopez P.J."/>
            <person name="Lucas S."/>
            <person name="Mangogna M."/>
            <person name="McGinnis K."/>
            <person name="Medlin L.K."/>
            <person name="Montsant A."/>
            <person name="Oudot-Le Secq M.P."/>
            <person name="Napoli C."/>
            <person name="Obornik M."/>
            <person name="Parker M.S."/>
            <person name="Petit J.L."/>
            <person name="Porcel B.M."/>
            <person name="Poulsen N."/>
            <person name="Robison M."/>
            <person name="Rychlewski L."/>
            <person name="Rynearson T.A."/>
            <person name="Schmutz J."/>
            <person name="Shapiro H."/>
            <person name="Siaut M."/>
            <person name="Stanley M."/>
            <person name="Sussman M.R."/>
            <person name="Taylor A.R."/>
            <person name="Vardi A."/>
            <person name="von Dassow P."/>
            <person name="Vyverman W."/>
            <person name="Willis A."/>
            <person name="Wyrwicz L.S."/>
            <person name="Rokhsar D.S."/>
            <person name="Weissenbach J."/>
            <person name="Armbrust E.V."/>
            <person name="Green B.R."/>
            <person name="Van de Peer Y."/>
            <person name="Grigoriev I.V."/>
        </authorList>
    </citation>
    <scope>NUCLEOTIDE SEQUENCE [LARGE SCALE GENOMIC DNA]</scope>
    <source>
        <strain evidence="4 5">CCMP1335</strain>
    </source>
</reference>
<evidence type="ECO:0000256" key="2">
    <source>
        <dbReference type="ARBA" id="ARBA00023157"/>
    </source>
</evidence>
<keyword evidence="1" id="KW-0611">Plant defense</keyword>